<dbReference type="AlphaFoldDB" id="A0A834SQB1"/>
<name>A0A834SQB1_9FABA</name>
<reference evidence="1" key="1">
    <citation type="submission" date="2020-09" db="EMBL/GenBank/DDBJ databases">
        <title>Genome-Enabled Discovery of Anthraquinone Biosynthesis in Senna tora.</title>
        <authorList>
            <person name="Kang S.-H."/>
            <person name="Pandey R.P."/>
            <person name="Lee C.-M."/>
            <person name="Sim J.-S."/>
            <person name="Jeong J.-T."/>
            <person name="Choi B.-S."/>
            <person name="Jung M."/>
            <person name="Ginzburg D."/>
            <person name="Zhao K."/>
            <person name="Won S.Y."/>
            <person name="Oh T.-J."/>
            <person name="Yu Y."/>
            <person name="Kim N.-H."/>
            <person name="Lee O.R."/>
            <person name="Lee T.-H."/>
            <person name="Bashyal P."/>
            <person name="Kim T.-S."/>
            <person name="Lee W.-H."/>
            <person name="Kawkins C."/>
            <person name="Kim C.-K."/>
            <person name="Kim J.S."/>
            <person name="Ahn B.O."/>
            <person name="Rhee S.Y."/>
            <person name="Sohng J.K."/>
        </authorList>
    </citation>
    <scope>NUCLEOTIDE SEQUENCE</scope>
    <source>
        <tissue evidence="1">Leaf</tissue>
    </source>
</reference>
<organism evidence="1 2">
    <name type="scientific">Senna tora</name>
    <dbReference type="NCBI Taxonomy" id="362788"/>
    <lineage>
        <taxon>Eukaryota</taxon>
        <taxon>Viridiplantae</taxon>
        <taxon>Streptophyta</taxon>
        <taxon>Embryophyta</taxon>
        <taxon>Tracheophyta</taxon>
        <taxon>Spermatophyta</taxon>
        <taxon>Magnoliopsida</taxon>
        <taxon>eudicotyledons</taxon>
        <taxon>Gunneridae</taxon>
        <taxon>Pentapetalae</taxon>
        <taxon>rosids</taxon>
        <taxon>fabids</taxon>
        <taxon>Fabales</taxon>
        <taxon>Fabaceae</taxon>
        <taxon>Caesalpinioideae</taxon>
        <taxon>Cassia clade</taxon>
        <taxon>Senna</taxon>
    </lineage>
</organism>
<evidence type="ECO:0000313" key="1">
    <source>
        <dbReference type="EMBL" id="KAF7805187.1"/>
    </source>
</evidence>
<comment type="caution">
    <text evidence="1">The sequence shown here is derived from an EMBL/GenBank/DDBJ whole genome shotgun (WGS) entry which is preliminary data.</text>
</comment>
<sequence length="45" mass="5081">MRKELWRRLRDDIANGGGSSTTIKTLTIMDQQNKKLLASGSRFGE</sequence>
<dbReference type="Proteomes" id="UP000634136">
    <property type="component" value="Unassembled WGS sequence"/>
</dbReference>
<evidence type="ECO:0000313" key="2">
    <source>
        <dbReference type="Proteomes" id="UP000634136"/>
    </source>
</evidence>
<proteinExistence type="predicted"/>
<protein>
    <submittedName>
        <fullName evidence="1">Uncharacterized protein</fullName>
    </submittedName>
</protein>
<keyword evidence="2" id="KW-1185">Reference proteome</keyword>
<accession>A0A834SQB1</accession>
<gene>
    <name evidence="1" type="ORF">G2W53_044298</name>
</gene>
<dbReference type="EMBL" id="JAAIUW010000013">
    <property type="protein sequence ID" value="KAF7805187.1"/>
    <property type="molecule type" value="Genomic_DNA"/>
</dbReference>